<protein>
    <submittedName>
        <fullName evidence="1">WYL domain-containing protein</fullName>
    </submittedName>
</protein>
<organism evidence="1 2">
    <name type="scientific">Halosquirtibacter laminarini</name>
    <dbReference type="NCBI Taxonomy" id="3374600"/>
    <lineage>
        <taxon>Bacteria</taxon>
        <taxon>Pseudomonadati</taxon>
        <taxon>Bacteroidota</taxon>
        <taxon>Bacteroidia</taxon>
        <taxon>Marinilabiliales</taxon>
        <taxon>Prolixibacteraceae</taxon>
        <taxon>Halosquirtibacter</taxon>
    </lineage>
</organism>
<gene>
    <name evidence="1" type="ORF">K4L44_11950</name>
</gene>
<evidence type="ECO:0000313" key="1">
    <source>
        <dbReference type="EMBL" id="QZE13298.1"/>
    </source>
</evidence>
<accession>A0AC61NCR1</accession>
<sequence>MSTNKNATIRYQALDKCFRNPGKRYYIKDLIDACNEALLDIDPKSTGVKRRQIYDDIKFMQDSKGFDAPIESIKDGRKAFYRYADLNFSINSQPLNEQEAQQLKESLLTLSRFKGMPQFEWVEEMKARLEQSFHLKSEDNILSFEENPFLTGREYIGDIYNAIVNKRVLKIVYKPFKSDTALDFELHPYHLKQYNNRWFLFGLNNEYKNLTNLALDRIQNISESSIQYIPNDEIDFDEYFDDVIGVSVDVEKQAEKILIKVDEEQLPYMISKPIHGSQKIKRNNEGVALVELKLQLNFELEALLLSFGEKIEVIEPEKLKSSIKKRIKTLNQKYNTCV</sequence>
<dbReference type="EMBL" id="CP081303">
    <property type="protein sequence ID" value="QZE13298.1"/>
    <property type="molecule type" value="Genomic_DNA"/>
</dbReference>
<evidence type="ECO:0000313" key="2">
    <source>
        <dbReference type="Proteomes" id="UP000826212"/>
    </source>
</evidence>
<name>A0AC61NCR1_9BACT</name>
<dbReference type="Proteomes" id="UP000826212">
    <property type="component" value="Chromosome"/>
</dbReference>
<proteinExistence type="predicted"/>
<keyword evidence="2" id="KW-1185">Reference proteome</keyword>
<reference evidence="1" key="1">
    <citation type="submission" date="2021-08" db="EMBL/GenBank/DDBJ databases">
        <title>Novel anaerobic bacterium isolated from sea squirt in East Sea, Republic of Korea.</title>
        <authorList>
            <person name="Nguyen T.H."/>
            <person name="Li Z."/>
            <person name="Lee Y.-J."/>
            <person name="Ko J."/>
            <person name="Kim S.-G."/>
        </authorList>
    </citation>
    <scope>NUCLEOTIDE SEQUENCE</scope>
    <source>
        <strain evidence="1">KCTC 25031</strain>
    </source>
</reference>